<name>X0XUS3_9ZZZZ</name>
<gene>
    <name evidence="1" type="ORF">S01H1_69520</name>
</gene>
<evidence type="ECO:0000313" key="1">
    <source>
        <dbReference type="EMBL" id="GAG40358.1"/>
    </source>
</evidence>
<protein>
    <submittedName>
        <fullName evidence="1">Uncharacterized protein</fullName>
    </submittedName>
</protein>
<accession>X0XUS3</accession>
<feature type="non-terminal residue" evidence="1">
    <location>
        <position position="32"/>
    </location>
</feature>
<comment type="caution">
    <text evidence="1">The sequence shown here is derived from an EMBL/GenBank/DDBJ whole genome shotgun (WGS) entry which is preliminary data.</text>
</comment>
<proteinExistence type="predicted"/>
<organism evidence="1">
    <name type="scientific">marine sediment metagenome</name>
    <dbReference type="NCBI Taxonomy" id="412755"/>
    <lineage>
        <taxon>unclassified sequences</taxon>
        <taxon>metagenomes</taxon>
        <taxon>ecological metagenomes</taxon>
    </lineage>
</organism>
<sequence>MDMSAYLGRAVICGPQVDQSVQSRIDMVKLLR</sequence>
<dbReference type="AlphaFoldDB" id="X0XUS3"/>
<dbReference type="EMBL" id="BARS01046166">
    <property type="protein sequence ID" value="GAG40358.1"/>
    <property type="molecule type" value="Genomic_DNA"/>
</dbReference>
<reference evidence="1" key="1">
    <citation type="journal article" date="2014" name="Front. Microbiol.">
        <title>High frequency of phylogenetically diverse reductive dehalogenase-homologous genes in deep subseafloor sedimentary metagenomes.</title>
        <authorList>
            <person name="Kawai M."/>
            <person name="Futagami T."/>
            <person name="Toyoda A."/>
            <person name="Takaki Y."/>
            <person name="Nishi S."/>
            <person name="Hori S."/>
            <person name="Arai W."/>
            <person name="Tsubouchi T."/>
            <person name="Morono Y."/>
            <person name="Uchiyama I."/>
            <person name="Ito T."/>
            <person name="Fujiyama A."/>
            <person name="Inagaki F."/>
            <person name="Takami H."/>
        </authorList>
    </citation>
    <scope>NUCLEOTIDE SEQUENCE</scope>
    <source>
        <strain evidence="1">Expedition CK06-06</strain>
    </source>
</reference>